<dbReference type="InterPro" id="IPR050834">
    <property type="entry name" value="Glycosyltransf_2"/>
</dbReference>
<dbReference type="Gene3D" id="3.90.550.10">
    <property type="entry name" value="Spore Coat Polysaccharide Biosynthesis Protein SpsA, Chain A"/>
    <property type="match status" value="1"/>
</dbReference>
<reference evidence="2" key="1">
    <citation type="submission" date="2020-05" db="EMBL/GenBank/DDBJ databases">
        <authorList>
            <person name="Chiriac C."/>
            <person name="Salcher M."/>
            <person name="Ghai R."/>
            <person name="Kavagutti S V."/>
        </authorList>
    </citation>
    <scope>NUCLEOTIDE SEQUENCE</scope>
</reference>
<evidence type="ECO:0000313" key="2">
    <source>
        <dbReference type="EMBL" id="CAB4860717.1"/>
    </source>
</evidence>
<dbReference type="InterPro" id="IPR001173">
    <property type="entry name" value="Glyco_trans_2-like"/>
</dbReference>
<protein>
    <submittedName>
        <fullName evidence="2">Unannotated protein</fullName>
    </submittedName>
</protein>
<proteinExistence type="predicted"/>
<accession>A0A6J7CQT1</accession>
<name>A0A6J7CQT1_9ZZZZ</name>
<feature type="domain" description="Glycosyltransferase 2-like" evidence="1">
    <location>
        <begin position="141"/>
        <end position="266"/>
    </location>
</feature>
<dbReference type="Pfam" id="PF13632">
    <property type="entry name" value="Glyco_trans_2_3"/>
    <property type="match status" value="1"/>
</dbReference>
<dbReference type="InterPro" id="IPR029044">
    <property type="entry name" value="Nucleotide-diphossugar_trans"/>
</dbReference>
<evidence type="ECO:0000259" key="1">
    <source>
        <dbReference type="Pfam" id="PF13632"/>
    </source>
</evidence>
<dbReference type="PANTHER" id="PTHR43685:SF2">
    <property type="entry name" value="GLYCOSYLTRANSFERASE 2-LIKE DOMAIN-CONTAINING PROTEIN"/>
    <property type="match status" value="1"/>
</dbReference>
<dbReference type="SUPFAM" id="SSF53448">
    <property type="entry name" value="Nucleotide-diphospho-sugar transferases"/>
    <property type="match status" value="1"/>
</dbReference>
<sequence>MSVAVVLLSKDEPSLAESLDLLRPQCESMAARCLVIDASEGRLDHIRVANPWVAWVDYVKPFWRKSSIPHQRNIGVRQADTDIVAFCDAGGRPAGDWLRNITAPLVAGTYQYVSGPIVPSEAGSFETFNPSPTGTITINAPTANVAFTREVFNQVGGFDERYNYGSDNDLLLRFRNQGIDCFVIHEAVMEMPWGNIGLNLRRAWRWGRGSGTIVRYHRDQRWTWLKTHPAALFWNVMILVMLGTMVTLLSRRTPFVVLPWVSLTGFWLLKNRNTPRLDRVAIDHLIQTLAFDFELASAVIPRGARIAIVCAESTCSETLMNACREVGNPAVSVNPRNVFRLAWLRCRGLRLVVLVGPPMSSSRWVMLVGALLRMAVHEVPQPQLDASATGAGEADALRWARELNVTAMRMRA</sequence>
<dbReference type="EMBL" id="CAFBLN010000004">
    <property type="protein sequence ID" value="CAB4860717.1"/>
    <property type="molecule type" value="Genomic_DNA"/>
</dbReference>
<dbReference type="PANTHER" id="PTHR43685">
    <property type="entry name" value="GLYCOSYLTRANSFERASE"/>
    <property type="match status" value="1"/>
</dbReference>
<dbReference type="AlphaFoldDB" id="A0A6J7CQT1"/>
<gene>
    <name evidence="2" type="ORF">UFOPK3381_00237</name>
</gene>
<organism evidence="2">
    <name type="scientific">freshwater metagenome</name>
    <dbReference type="NCBI Taxonomy" id="449393"/>
    <lineage>
        <taxon>unclassified sequences</taxon>
        <taxon>metagenomes</taxon>
        <taxon>ecological metagenomes</taxon>
    </lineage>
</organism>